<reference evidence="1 2" key="1">
    <citation type="submission" date="2023-11" db="EMBL/GenBank/DDBJ databases">
        <title>Analysis of the Genomes of Mucilaginibacter gossypii cycad 4 and M. sabulilitoris SNA2: microbes with the potential for plant growth promotion.</title>
        <authorList>
            <person name="Hirsch A.M."/>
            <person name="Humm E."/>
            <person name="Rubbi M."/>
            <person name="Del Vecchio G."/>
            <person name="Ha S.M."/>
            <person name="Pellegrini M."/>
            <person name="Gunsalus R.P."/>
        </authorList>
    </citation>
    <scope>NUCLEOTIDE SEQUENCE [LARGE SCALE GENOMIC DNA]</scope>
    <source>
        <strain evidence="1 2">SNA2</strain>
    </source>
</reference>
<organism evidence="1 2">
    <name type="scientific">Mucilaginibacter sabulilitoris</name>
    <dbReference type="NCBI Taxonomy" id="1173583"/>
    <lineage>
        <taxon>Bacteria</taxon>
        <taxon>Pseudomonadati</taxon>
        <taxon>Bacteroidota</taxon>
        <taxon>Sphingobacteriia</taxon>
        <taxon>Sphingobacteriales</taxon>
        <taxon>Sphingobacteriaceae</taxon>
        <taxon>Mucilaginibacter</taxon>
    </lineage>
</organism>
<keyword evidence="2" id="KW-1185">Reference proteome</keyword>
<name>A0ABZ0TXG4_9SPHI</name>
<dbReference type="EMBL" id="CP139558">
    <property type="protein sequence ID" value="WPU96170.1"/>
    <property type="molecule type" value="Genomic_DNA"/>
</dbReference>
<dbReference type="Proteomes" id="UP001324380">
    <property type="component" value="Chromosome"/>
</dbReference>
<accession>A0ABZ0TXG4</accession>
<gene>
    <name evidence="1" type="ORF">SNE25_11640</name>
</gene>
<sequence length="98" mass="11432">MNRFKILIIGIQIGYRLSSFGQSLVNTNKVLHQYLNIQQKSTDFNCIVLITKNERTIYKEGFYGKKVNIQFTFKVDQERRVTSLLADGRGQIITFIKK</sequence>
<protein>
    <submittedName>
        <fullName evidence="1">Uncharacterized protein</fullName>
    </submittedName>
</protein>
<proteinExistence type="predicted"/>
<evidence type="ECO:0000313" key="2">
    <source>
        <dbReference type="Proteomes" id="UP001324380"/>
    </source>
</evidence>
<dbReference type="RefSeq" id="WP_321565272.1">
    <property type="nucleotide sequence ID" value="NZ_CP139558.1"/>
</dbReference>
<evidence type="ECO:0000313" key="1">
    <source>
        <dbReference type="EMBL" id="WPU96170.1"/>
    </source>
</evidence>